<dbReference type="EMBL" id="JBHLYR010000037">
    <property type="protein sequence ID" value="MFB9992696.1"/>
    <property type="molecule type" value="Genomic_DNA"/>
</dbReference>
<evidence type="ECO:0000313" key="2">
    <source>
        <dbReference type="Proteomes" id="UP001589733"/>
    </source>
</evidence>
<name>A0ABV6B1D4_9DEIO</name>
<proteinExistence type="predicted"/>
<accession>A0ABV6B1D4</accession>
<organism evidence="1 2">
    <name type="scientific">Deinococcus oregonensis</name>
    <dbReference type="NCBI Taxonomy" id="1805970"/>
    <lineage>
        <taxon>Bacteria</taxon>
        <taxon>Thermotogati</taxon>
        <taxon>Deinococcota</taxon>
        <taxon>Deinococci</taxon>
        <taxon>Deinococcales</taxon>
        <taxon>Deinococcaceae</taxon>
        <taxon>Deinococcus</taxon>
    </lineage>
</organism>
<protein>
    <submittedName>
        <fullName evidence="1">Uncharacterized protein</fullName>
    </submittedName>
</protein>
<comment type="caution">
    <text evidence="1">The sequence shown here is derived from an EMBL/GenBank/DDBJ whole genome shotgun (WGS) entry which is preliminary data.</text>
</comment>
<dbReference type="RefSeq" id="WP_380010096.1">
    <property type="nucleotide sequence ID" value="NZ_JBHLYR010000037.1"/>
</dbReference>
<evidence type="ECO:0000313" key="1">
    <source>
        <dbReference type="EMBL" id="MFB9992696.1"/>
    </source>
</evidence>
<dbReference type="Proteomes" id="UP001589733">
    <property type="component" value="Unassembled WGS sequence"/>
</dbReference>
<keyword evidence="2" id="KW-1185">Reference proteome</keyword>
<reference evidence="1 2" key="1">
    <citation type="submission" date="2024-09" db="EMBL/GenBank/DDBJ databases">
        <authorList>
            <person name="Sun Q."/>
            <person name="Mori K."/>
        </authorList>
    </citation>
    <scope>NUCLEOTIDE SEQUENCE [LARGE SCALE GENOMIC DNA]</scope>
    <source>
        <strain evidence="1 2">JCM 13503</strain>
    </source>
</reference>
<sequence length="117" mass="13000">MSPWSSIRFGLSADGVLLILDVENTASSSVTVEAVSLQLPFEQRLTFLPHLRNGIVFNHRLPQLPVHLSSGEQLTVLISARTLDLMLADSNYSKPLTLQARFQIDGQLHVSSPVMYR</sequence>
<gene>
    <name evidence="1" type="ORF">ACFFLM_12025</name>
</gene>